<dbReference type="InterPro" id="IPR010662">
    <property type="entry name" value="RBBP9/YdeN"/>
</dbReference>
<dbReference type="AlphaFoldDB" id="A0A1Z9YZR3"/>
<dbReference type="EMBL" id="NEXX01000002">
    <property type="protein sequence ID" value="OUY07700.1"/>
    <property type="molecule type" value="Genomic_DNA"/>
</dbReference>
<dbReference type="Gene3D" id="3.40.50.1820">
    <property type="entry name" value="alpha/beta hydrolase"/>
    <property type="match status" value="1"/>
</dbReference>
<dbReference type="GO" id="GO:0016787">
    <property type="term" value="F:hydrolase activity"/>
    <property type="evidence" value="ECO:0007669"/>
    <property type="project" value="InterPro"/>
</dbReference>
<dbReference type="InterPro" id="IPR029058">
    <property type="entry name" value="AB_hydrolase_fold"/>
</dbReference>
<evidence type="ECO:0000313" key="2">
    <source>
        <dbReference type="Proteomes" id="UP000196536"/>
    </source>
</evidence>
<dbReference type="SUPFAM" id="SSF53474">
    <property type="entry name" value="alpha/beta-Hydrolases"/>
    <property type="match status" value="1"/>
</dbReference>
<dbReference type="OrthoDB" id="9804993at2"/>
<comment type="caution">
    <text evidence="1">The sequence shown here is derived from an EMBL/GenBank/DDBJ whole genome shotgun (WGS) entry which is preliminary data.</text>
</comment>
<protein>
    <submittedName>
        <fullName evidence="1">Esterase</fullName>
    </submittedName>
</protein>
<evidence type="ECO:0000313" key="1">
    <source>
        <dbReference type="EMBL" id="OUY07700.1"/>
    </source>
</evidence>
<reference evidence="1 2" key="1">
    <citation type="submission" date="2017-05" db="EMBL/GenBank/DDBJ databases">
        <title>Acinetobacter populi ANC 5415 (= PBJ7), whole genome shotgun sequencing project.</title>
        <authorList>
            <person name="Nemec A."/>
            <person name="Radolfova-Krizova L."/>
        </authorList>
    </citation>
    <scope>NUCLEOTIDE SEQUENCE [LARGE SCALE GENOMIC DNA]</scope>
    <source>
        <strain evidence="1 2">PBJ7</strain>
    </source>
</reference>
<dbReference type="Proteomes" id="UP000196536">
    <property type="component" value="Unassembled WGS sequence"/>
</dbReference>
<organism evidence="1 2">
    <name type="scientific">Acinetobacter populi</name>
    <dbReference type="NCBI Taxonomy" id="1582270"/>
    <lineage>
        <taxon>Bacteria</taxon>
        <taxon>Pseudomonadati</taxon>
        <taxon>Pseudomonadota</taxon>
        <taxon>Gammaproteobacteria</taxon>
        <taxon>Moraxellales</taxon>
        <taxon>Moraxellaceae</taxon>
        <taxon>Acinetobacter</taxon>
    </lineage>
</organism>
<name>A0A1Z9YZR3_9GAMM</name>
<keyword evidence="2" id="KW-1185">Reference proteome</keyword>
<gene>
    <name evidence="1" type="ORF">CAP51_08160</name>
</gene>
<proteinExistence type="predicted"/>
<dbReference type="RefSeq" id="WP_087620247.1">
    <property type="nucleotide sequence ID" value="NZ_NEXX01000002.1"/>
</dbReference>
<accession>A0A1Z9YZR3</accession>
<dbReference type="Pfam" id="PF06821">
    <property type="entry name" value="Ser_hydrolase"/>
    <property type="match status" value="1"/>
</dbReference>
<sequence>MNHLHTVIVPGVGGSDQDHWQSWLQRHLSDSSRVEQQDWNLPILNQWVDQFYQHVRQLNRPVRIVAHSFGCLTTIAALNQYPNLSRWVHSILLVAPANPARFSQHGFANSDEQLGPLFQNFSINVPSLMIISENDPWLSYSEATEYSKLWNIPYINQGLAGHINVASGYGKWPELLHYIDNISMCSHKVNTDYFATHQHFHFAV</sequence>